<sequence>MNVPVETKAEESLRSVTPDSRGRITSGSNYAGETVSVAIVDHGSDSAETDGGSND</sequence>
<proteinExistence type="predicted"/>
<dbReference type="Proteomes" id="UP000199289">
    <property type="component" value="Unassembled WGS sequence"/>
</dbReference>
<gene>
    <name evidence="2" type="ORF">SAMN05216278_3359</name>
</gene>
<feature type="region of interest" description="Disordered" evidence="1">
    <location>
        <begin position="1"/>
        <end position="31"/>
    </location>
</feature>
<evidence type="ECO:0000313" key="2">
    <source>
        <dbReference type="EMBL" id="SDR03302.1"/>
    </source>
</evidence>
<accession>A0A1H1FQN6</accession>
<evidence type="ECO:0000313" key="3">
    <source>
        <dbReference type="Proteomes" id="UP000199289"/>
    </source>
</evidence>
<dbReference type="AlphaFoldDB" id="A0A1H1FQN6"/>
<name>A0A1H1FQN6_9EURY</name>
<reference evidence="3" key="1">
    <citation type="submission" date="2016-10" db="EMBL/GenBank/DDBJ databases">
        <authorList>
            <person name="Varghese N."/>
            <person name="Submissions S."/>
        </authorList>
    </citation>
    <scope>NUCLEOTIDE SEQUENCE [LARGE SCALE GENOMIC DNA]</scope>
    <source>
        <strain evidence="3">CGMCC 1.12397</strain>
    </source>
</reference>
<protein>
    <submittedName>
        <fullName evidence="2">Uncharacterized protein</fullName>
    </submittedName>
</protein>
<organism evidence="2 3">
    <name type="scientific">Halopelagius longus</name>
    <dbReference type="NCBI Taxonomy" id="1236180"/>
    <lineage>
        <taxon>Archaea</taxon>
        <taxon>Methanobacteriati</taxon>
        <taxon>Methanobacteriota</taxon>
        <taxon>Stenosarchaea group</taxon>
        <taxon>Halobacteria</taxon>
        <taxon>Halobacteriales</taxon>
        <taxon>Haloferacaceae</taxon>
    </lineage>
</organism>
<feature type="compositionally biased region" description="Polar residues" evidence="1">
    <location>
        <begin position="14"/>
        <end position="31"/>
    </location>
</feature>
<evidence type="ECO:0000256" key="1">
    <source>
        <dbReference type="SAM" id="MobiDB-lite"/>
    </source>
</evidence>
<dbReference type="EMBL" id="FNKQ01000004">
    <property type="protein sequence ID" value="SDR03302.1"/>
    <property type="molecule type" value="Genomic_DNA"/>
</dbReference>